<keyword evidence="3" id="KW-1185">Reference proteome</keyword>
<accession>A0ABS8ZFK2</accession>
<comment type="caution">
    <text evidence="2">The sequence shown here is derived from an EMBL/GenBank/DDBJ whole genome shotgun (WGS) entry which is preliminary data.</text>
</comment>
<gene>
    <name evidence="2" type="ORF">LWC34_27770</name>
</gene>
<evidence type="ECO:0000256" key="1">
    <source>
        <dbReference type="SAM" id="Phobius"/>
    </source>
</evidence>
<feature type="transmembrane region" description="Helical" evidence="1">
    <location>
        <begin position="27"/>
        <end position="52"/>
    </location>
</feature>
<dbReference type="Proteomes" id="UP001521150">
    <property type="component" value="Unassembled WGS sequence"/>
</dbReference>
<proteinExistence type="predicted"/>
<feature type="transmembrane region" description="Helical" evidence="1">
    <location>
        <begin position="122"/>
        <end position="143"/>
    </location>
</feature>
<dbReference type="EMBL" id="JAJVCN010000002">
    <property type="protein sequence ID" value="MCE7006599.1"/>
    <property type="molecule type" value="Genomic_DNA"/>
</dbReference>
<feature type="transmembrane region" description="Helical" evidence="1">
    <location>
        <begin position="96"/>
        <end position="116"/>
    </location>
</feature>
<keyword evidence="1" id="KW-0472">Membrane</keyword>
<sequence length="218" mass="23039">MPPADQTPPQPAAATLTGPAAKNVRRAITFVTFTIAGLVFAFGFGNGVAIGVQLGVPLAIAPLVAPAVDLTVVALLVAMQYLRANGVETRLLGPRLLLMFSSVATLAMNVAHPILLGAYGQAAFYAIAPLLLLGWSEVGPRLLAALHGMKPQPARTVPDTKDAPAHALVERARQLDVEHRLQHGRPITRDRLRTALQVSNATAGQVLREVRHVVAQDA</sequence>
<evidence type="ECO:0000313" key="3">
    <source>
        <dbReference type="Proteomes" id="UP001521150"/>
    </source>
</evidence>
<evidence type="ECO:0000313" key="2">
    <source>
        <dbReference type="EMBL" id="MCE7006599.1"/>
    </source>
</evidence>
<feature type="transmembrane region" description="Helical" evidence="1">
    <location>
        <begin position="58"/>
        <end position="84"/>
    </location>
</feature>
<organism evidence="2 3">
    <name type="scientific">Kibdelosporangium philippinense</name>
    <dbReference type="NCBI Taxonomy" id="211113"/>
    <lineage>
        <taxon>Bacteria</taxon>
        <taxon>Bacillati</taxon>
        <taxon>Actinomycetota</taxon>
        <taxon>Actinomycetes</taxon>
        <taxon>Pseudonocardiales</taxon>
        <taxon>Pseudonocardiaceae</taxon>
        <taxon>Kibdelosporangium</taxon>
    </lineage>
</organism>
<protein>
    <recommendedName>
        <fullName evidence="4">DUF2637 domain-containing protein</fullName>
    </recommendedName>
</protein>
<reference evidence="2 3" key="1">
    <citation type="submission" date="2021-12" db="EMBL/GenBank/DDBJ databases">
        <title>Genome sequence of Kibdelosporangium philippinense ATCC 49844.</title>
        <authorList>
            <person name="Fedorov E.A."/>
            <person name="Omeragic M."/>
            <person name="Shalygina K.F."/>
            <person name="Maclea K.S."/>
        </authorList>
    </citation>
    <scope>NUCLEOTIDE SEQUENCE [LARGE SCALE GENOMIC DNA]</scope>
    <source>
        <strain evidence="2 3">ATCC 49844</strain>
    </source>
</reference>
<evidence type="ECO:0008006" key="4">
    <source>
        <dbReference type="Google" id="ProtNLM"/>
    </source>
</evidence>
<keyword evidence="1" id="KW-0812">Transmembrane</keyword>
<keyword evidence="1" id="KW-1133">Transmembrane helix</keyword>
<name>A0ABS8ZFK2_9PSEU</name>
<dbReference type="RefSeq" id="WP_233728056.1">
    <property type="nucleotide sequence ID" value="NZ_JAJVCN010000002.1"/>
</dbReference>